<keyword evidence="1" id="KW-0812">Transmembrane</keyword>
<dbReference type="KEGG" id="fbm:MQE35_03355"/>
<evidence type="ECO:0008006" key="4">
    <source>
        <dbReference type="Google" id="ProtNLM"/>
    </source>
</evidence>
<name>A0A9E6ZM50_9FLAO</name>
<keyword evidence="1" id="KW-0472">Membrane</keyword>
<gene>
    <name evidence="2" type="ORF">MQE35_03355</name>
</gene>
<reference evidence="2" key="1">
    <citation type="submission" date="2022-03" db="EMBL/GenBank/DDBJ databases">
        <title>Description of Abyssus ytuae gen. nov., sp. nov., a novel member of the family Flavobacteriaceae isolated from the sediment of Mariana Trench.</title>
        <authorList>
            <person name="Zhang J."/>
            <person name="Xu X."/>
        </authorList>
    </citation>
    <scope>NUCLEOTIDE SEQUENCE</scope>
    <source>
        <strain evidence="2">MT3330</strain>
    </source>
</reference>
<organism evidence="2 3">
    <name type="scientific">Abyssalbus ytuae</name>
    <dbReference type="NCBI Taxonomy" id="2926907"/>
    <lineage>
        <taxon>Bacteria</taxon>
        <taxon>Pseudomonadati</taxon>
        <taxon>Bacteroidota</taxon>
        <taxon>Flavobacteriia</taxon>
        <taxon>Flavobacteriales</taxon>
        <taxon>Flavobacteriaceae</taxon>
        <taxon>Abyssalbus</taxon>
    </lineage>
</organism>
<feature type="transmembrane region" description="Helical" evidence="1">
    <location>
        <begin position="62"/>
        <end position="83"/>
    </location>
</feature>
<evidence type="ECO:0000313" key="3">
    <source>
        <dbReference type="Proteomes" id="UP000831290"/>
    </source>
</evidence>
<evidence type="ECO:0000313" key="2">
    <source>
        <dbReference type="EMBL" id="UOB18332.1"/>
    </source>
</evidence>
<dbReference type="RefSeq" id="WP_255844477.1">
    <property type="nucleotide sequence ID" value="NZ_CP094358.1"/>
</dbReference>
<protein>
    <recommendedName>
        <fullName evidence="4">Major facilitator superfamily (MFS) profile domain-containing protein</fullName>
    </recommendedName>
</protein>
<dbReference type="AlphaFoldDB" id="A0A9E6ZM50"/>
<keyword evidence="1" id="KW-1133">Transmembrane helix</keyword>
<dbReference type="InterPro" id="IPR036259">
    <property type="entry name" value="MFS_trans_sf"/>
</dbReference>
<dbReference type="EMBL" id="CP094358">
    <property type="protein sequence ID" value="UOB18332.1"/>
    <property type="molecule type" value="Genomic_DNA"/>
</dbReference>
<evidence type="ECO:0000256" key="1">
    <source>
        <dbReference type="SAM" id="Phobius"/>
    </source>
</evidence>
<keyword evidence="3" id="KW-1185">Reference proteome</keyword>
<sequence length="87" mass="9313">MIIRFGVISSGLSVIVPELFRIGGKIKNVDSAQGISLISGSGFLGFLVCPVILGYLAKFSSLHLSFITLLLFTIISLIIAFTLQIRG</sequence>
<dbReference type="SUPFAM" id="SSF103473">
    <property type="entry name" value="MFS general substrate transporter"/>
    <property type="match status" value="1"/>
</dbReference>
<accession>A0A9E6ZM50</accession>
<dbReference type="Proteomes" id="UP000831290">
    <property type="component" value="Chromosome"/>
</dbReference>
<feature type="transmembrane region" description="Helical" evidence="1">
    <location>
        <begin position="35"/>
        <end position="56"/>
    </location>
</feature>
<proteinExistence type="predicted"/>